<dbReference type="AlphaFoldDB" id="A0A5C8ZDT7"/>
<dbReference type="SUPFAM" id="SSF52518">
    <property type="entry name" value="Thiamin diphosphate-binding fold (THDP-binding)"/>
    <property type="match status" value="1"/>
</dbReference>
<evidence type="ECO:0000256" key="3">
    <source>
        <dbReference type="ARBA" id="ARBA00023052"/>
    </source>
</evidence>
<evidence type="ECO:0000256" key="2">
    <source>
        <dbReference type="ARBA" id="ARBA00023002"/>
    </source>
</evidence>
<dbReference type="OrthoDB" id="9766715at2"/>
<keyword evidence="3 4" id="KW-0786">Thiamine pyrophosphate</keyword>
<comment type="function">
    <text evidence="4">The branched-chain alpha-keto dehydrogenase complex catalyzes the overall conversion of alpha-keto acids to acyl-CoA and CO(2). It contains multiple copies of three enzymatic components: branched-chain alpha-keto acid decarboxylase (E1), lipoamide acyltransferase (E2) and lipoamide dehydrogenase (E3).</text>
</comment>
<name>A0A5C8ZDT7_9ACTN</name>
<comment type="cofactor">
    <cofactor evidence="1 4">
        <name>thiamine diphosphate</name>
        <dbReference type="ChEBI" id="CHEBI:58937"/>
    </cofactor>
</comment>
<protein>
    <recommendedName>
        <fullName evidence="4">2-oxoisovalerate dehydrogenase subunit alpha</fullName>
        <ecNumber evidence="4">1.2.4.4</ecNumber>
    </recommendedName>
    <alternativeName>
        <fullName evidence="4">Branched-chain alpha-keto acid dehydrogenase E1 component alpha chain</fullName>
    </alternativeName>
</protein>
<dbReference type="Gene3D" id="3.40.50.970">
    <property type="match status" value="1"/>
</dbReference>
<reference evidence="7 8" key="1">
    <citation type="submission" date="2019-07" db="EMBL/GenBank/DDBJ databases">
        <title>Quadrisphaera sp. strain DD2A genome sequencing and assembly.</title>
        <authorList>
            <person name="Kim I."/>
        </authorList>
    </citation>
    <scope>NUCLEOTIDE SEQUENCE [LARGE SCALE GENOMIC DNA]</scope>
    <source>
        <strain evidence="7 8">DD2A</strain>
    </source>
</reference>
<dbReference type="InterPro" id="IPR001017">
    <property type="entry name" value="DH_E1"/>
</dbReference>
<feature type="region of interest" description="Disordered" evidence="5">
    <location>
        <begin position="1"/>
        <end position="32"/>
    </location>
</feature>
<evidence type="ECO:0000256" key="4">
    <source>
        <dbReference type="RuleBase" id="RU365014"/>
    </source>
</evidence>
<dbReference type="InterPro" id="IPR029061">
    <property type="entry name" value="THDP-binding"/>
</dbReference>
<evidence type="ECO:0000256" key="5">
    <source>
        <dbReference type="SAM" id="MobiDB-lite"/>
    </source>
</evidence>
<accession>A0A5C8ZDT7</accession>
<proteinExistence type="inferred from homology"/>
<dbReference type="PANTHER" id="PTHR43380">
    <property type="entry name" value="2-OXOISOVALERATE DEHYDROGENASE SUBUNIT ALPHA, MITOCHONDRIAL"/>
    <property type="match status" value="1"/>
</dbReference>
<comment type="similarity">
    <text evidence="4">Belongs to the BCKDHA family.</text>
</comment>
<feature type="domain" description="Dehydrogenase E1 component" evidence="6">
    <location>
        <begin position="54"/>
        <end position="331"/>
    </location>
</feature>
<dbReference type="CDD" id="cd02000">
    <property type="entry name" value="TPP_E1_PDC_ADC_BCADC"/>
    <property type="match status" value="1"/>
</dbReference>
<comment type="catalytic activity">
    <reaction evidence="4">
        <text>N(6)-[(R)-lipoyl]-L-lysyl-[protein] + 3-methyl-2-oxobutanoate + H(+) = N(6)-[(R)-S(8)-2-methylpropanoyldihydrolipoyl]-L-lysyl-[protein] + CO2</text>
        <dbReference type="Rhea" id="RHEA:13457"/>
        <dbReference type="Rhea" id="RHEA-COMP:10474"/>
        <dbReference type="Rhea" id="RHEA-COMP:10497"/>
        <dbReference type="ChEBI" id="CHEBI:11851"/>
        <dbReference type="ChEBI" id="CHEBI:15378"/>
        <dbReference type="ChEBI" id="CHEBI:16526"/>
        <dbReference type="ChEBI" id="CHEBI:83099"/>
        <dbReference type="ChEBI" id="CHEBI:83142"/>
        <dbReference type="EC" id="1.2.4.4"/>
    </reaction>
</comment>
<dbReference type="InterPro" id="IPR050771">
    <property type="entry name" value="Alpha-ketoacid_DH_E1_comp"/>
</dbReference>
<dbReference type="GO" id="GO:0009083">
    <property type="term" value="P:branched-chain amino acid catabolic process"/>
    <property type="evidence" value="ECO:0007669"/>
    <property type="project" value="TreeGrafter"/>
</dbReference>
<evidence type="ECO:0000259" key="6">
    <source>
        <dbReference type="Pfam" id="PF00676"/>
    </source>
</evidence>
<evidence type="ECO:0000256" key="1">
    <source>
        <dbReference type="ARBA" id="ARBA00001964"/>
    </source>
</evidence>
<keyword evidence="8" id="KW-1185">Reference proteome</keyword>
<organism evidence="7 8">
    <name type="scientific">Quadrisphaera setariae</name>
    <dbReference type="NCBI Taxonomy" id="2593304"/>
    <lineage>
        <taxon>Bacteria</taxon>
        <taxon>Bacillati</taxon>
        <taxon>Actinomycetota</taxon>
        <taxon>Actinomycetes</taxon>
        <taxon>Kineosporiales</taxon>
        <taxon>Kineosporiaceae</taxon>
        <taxon>Quadrisphaera</taxon>
    </lineage>
</organism>
<evidence type="ECO:0000313" key="7">
    <source>
        <dbReference type="EMBL" id="TXR56012.1"/>
    </source>
</evidence>
<keyword evidence="2 4" id="KW-0560">Oxidoreductase</keyword>
<dbReference type="PANTHER" id="PTHR43380:SF1">
    <property type="entry name" value="2-OXOISOVALERATE DEHYDROGENASE SUBUNIT ALPHA, MITOCHONDRIAL"/>
    <property type="match status" value="1"/>
</dbReference>
<gene>
    <name evidence="7" type="ORF">FMM08_11185</name>
</gene>
<sequence>MPPVAPAPQAPVQLLSPAGVRRSQPTGEHEHPDVEEYAALVAEVGAEQLRARYRDMALVRRFDVEATALQRQGELALWASCTGQEAAQIGAGHGLARHDHVFPTYREHGLAWVRGVDPLQVLQLYRGASHGGWDPAAHAFHVYTLVIGAQLPHATGYAMGIQRDGLVGTGDRGRDTAVMACFGDGASSQGEVNESLSWAAVFSAPVVFFCQNNGWAISAPASRQSAAPLHARAAGFGMPGVQVDGNDVLAVEAVVRAAGDRARSGAGPTLVEAVTYRVNAHTTSDDAGRYRTREEEESWVAKDPLTRVEAHLRATDGADDAFFAAVREESDELGARVRRGVREMTDPAPTSMFDHAYAAEHPLVASERAWLETWLATEPEEAR</sequence>
<dbReference type="EMBL" id="VKAC01000006">
    <property type="protein sequence ID" value="TXR56012.1"/>
    <property type="molecule type" value="Genomic_DNA"/>
</dbReference>
<dbReference type="EC" id="1.2.4.4" evidence="4"/>
<dbReference type="GO" id="GO:0000287">
    <property type="term" value="F:magnesium ion binding"/>
    <property type="evidence" value="ECO:0007669"/>
    <property type="project" value="UniProtKB-ARBA"/>
</dbReference>
<dbReference type="Pfam" id="PF00676">
    <property type="entry name" value="E1_dh"/>
    <property type="match status" value="1"/>
</dbReference>
<evidence type="ECO:0000313" key="8">
    <source>
        <dbReference type="Proteomes" id="UP000321234"/>
    </source>
</evidence>
<dbReference type="RefSeq" id="WP_147926444.1">
    <property type="nucleotide sequence ID" value="NZ_VKAC01000006.1"/>
</dbReference>
<dbReference type="GO" id="GO:0003863">
    <property type="term" value="F:branched-chain 2-oxo acid dehydrogenase activity"/>
    <property type="evidence" value="ECO:0007669"/>
    <property type="project" value="UniProtKB-EC"/>
</dbReference>
<comment type="caution">
    <text evidence="7">The sequence shown here is derived from an EMBL/GenBank/DDBJ whole genome shotgun (WGS) entry which is preliminary data.</text>
</comment>
<dbReference type="Proteomes" id="UP000321234">
    <property type="component" value="Unassembled WGS sequence"/>
</dbReference>